<keyword evidence="4" id="KW-0804">Transcription</keyword>
<feature type="domain" description="HTH araC/xylS-type" evidence="5">
    <location>
        <begin position="167"/>
        <end position="265"/>
    </location>
</feature>
<dbReference type="PRINTS" id="PR00032">
    <property type="entry name" value="HTHARAC"/>
</dbReference>
<dbReference type="InterPro" id="IPR020449">
    <property type="entry name" value="Tscrpt_reg_AraC-type_HTH"/>
</dbReference>
<name>A0A7X0SNP0_9BACL</name>
<dbReference type="SMART" id="SM00342">
    <property type="entry name" value="HTH_ARAC"/>
    <property type="match status" value="1"/>
</dbReference>
<proteinExistence type="predicted"/>
<accession>A0A7X0SNP0</accession>
<dbReference type="Pfam" id="PF02311">
    <property type="entry name" value="AraC_binding"/>
    <property type="match status" value="1"/>
</dbReference>
<dbReference type="InterPro" id="IPR018060">
    <property type="entry name" value="HTH_AraC"/>
</dbReference>
<dbReference type="InterPro" id="IPR014710">
    <property type="entry name" value="RmlC-like_jellyroll"/>
</dbReference>
<dbReference type="Proteomes" id="UP000564644">
    <property type="component" value="Unassembled WGS sequence"/>
</dbReference>
<evidence type="ECO:0000313" key="6">
    <source>
        <dbReference type="EMBL" id="MBB6733261.1"/>
    </source>
</evidence>
<evidence type="ECO:0000256" key="3">
    <source>
        <dbReference type="ARBA" id="ARBA00023159"/>
    </source>
</evidence>
<dbReference type="InterPro" id="IPR037923">
    <property type="entry name" value="HTH-like"/>
</dbReference>
<dbReference type="SUPFAM" id="SSF46689">
    <property type="entry name" value="Homeodomain-like"/>
    <property type="match status" value="2"/>
</dbReference>
<dbReference type="AlphaFoldDB" id="A0A7X0SNP0"/>
<sequence length="270" mass="31413">MKLECRIDADAEHELHRHDLLEISVLLENEAKFKLLDREYRGAAGDVFLFRPYEPHYNLAADPRRPIRWILVLFSASVVRLIPGGYRLLYPFYSQEVCPHLPAASPYAARIREAAMAAYEEQEEQLPGWESKQFMHFTDILVNLYRYSLEQAESAGESEPAVDAGVVAAVEHILKHLTEDIDVRELIALYGKGKTCFYSRFRQAVGVTPNRFIHRLRMQVAMHLLKTTELSITDIAFECGYSSIPYFNKHFKQYRDISPREYRNRVRRAM</sequence>
<dbReference type="Gene3D" id="1.10.10.60">
    <property type="entry name" value="Homeodomain-like"/>
    <property type="match status" value="1"/>
</dbReference>
<evidence type="ECO:0000313" key="7">
    <source>
        <dbReference type="Proteomes" id="UP000564644"/>
    </source>
</evidence>
<reference evidence="6 7" key="1">
    <citation type="submission" date="2020-08" db="EMBL/GenBank/DDBJ databases">
        <title>Cohnella phylogeny.</title>
        <authorList>
            <person name="Dunlap C."/>
        </authorList>
    </citation>
    <scope>NUCLEOTIDE SEQUENCE [LARGE SCALE GENOMIC DNA]</scope>
    <source>
        <strain evidence="6 7">CBP 2801</strain>
    </source>
</reference>
<dbReference type="GO" id="GO:0003700">
    <property type="term" value="F:DNA-binding transcription factor activity"/>
    <property type="evidence" value="ECO:0007669"/>
    <property type="project" value="InterPro"/>
</dbReference>
<comment type="caution">
    <text evidence="6">The sequence shown here is derived from an EMBL/GenBank/DDBJ whole genome shotgun (WGS) entry which is preliminary data.</text>
</comment>
<evidence type="ECO:0000256" key="4">
    <source>
        <dbReference type="ARBA" id="ARBA00023163"/>
    </source>
</evidence>
<dbReference type="SUPFAM" id="SSF51215">
    <property type="entry name" value="Regulatory protein AraC"/>
    <property type="match status" value="1"/>
</dbReference>
<dbReference type="GO" id="GO:0043565">
    <property type="term" value="F:sequence-specific DNA binding"/>
    <property type="evidence" value="ECO:0007669"/>
    <property type="project" value="InterPro"/>
</dbReference>
<protein>
    <submittedName>
        <fullName evidence="6">AraC family transcriptional regulator</fullName>
    </submittedName>
</protein>
<dbReference type="Pfam" id="PF12833">
    <property type="entry name" value="HTH_18"/>
    <property type="match status" value="1"/>
</dbReference>
<dbReference type="PROSITE" id="PS01124">
    <property type="entry name" value="HTH_ARAC_FAMILY_2"/>
    <property type="match status" value="1"/>
</dbReference>
<dbReference type="InterPro" id="IPR050204">
    <property type="entry name" value="AraC_XylS_family_regulators"/>
</dbReference>
<dbReference type="PANTHER" id="PTHR46796">
    <property type="entry name" value="HTH-TYPE TRANSCRIPTIONAL ACTIVATOR RHAS-RELATED"/>
    <property type="match status" value="1"/>
</dbReference>
<keyword evidence="3" id="KW-0010">Activator</keyword>
<dbReference type="EMBL" id="JACJVO010000025">
    <property type="protein sequence ID" value="MBB6733261.1"/>
    <property type="molecule type" value="Genomic_DNA"/>
</dbReference>
<keyword evidence="2" id="KW-0238">DNA-binding</keyword>
<gene>
    <name evidence="6" type="ORF">H7C18_20270</name>
</gene>
<dbReference type="PROSITE" id="PS00041">
    <property type="entry name" value="HTH_ARAC_FAMILY_1"/>
    <property type="match status" value="1"/>
</dbReference>
<dbReference type="InterPro" id="IPR018062">
    <property type="entry name" value="HTH_AraC-typ_CS"/>
</dbReference>
<dbReference type="InterPro" id="IPR009057">
    <property type="entry name" value="Homeodomain-like_sf"/>
</dbReference>
<keyword evidence="1" id="KW-0805">Transcription regulation</keyword>
<keyword evidence="7" id="KW-1185">Reference proteome</keyword>
<evidence type="ECO:0000256" key="1">
    <source>
        <dbReference type="ARBA" id="ARBA00023015"/>
    </source>
</evidence>
<dbReference type="InterPro" id="IPR003313">
    <property type="entry name" value="AraC-bd"/>
</dbReference>
<evidence type="ECO:0000256" key="2">
    <source>
        <dbReference type="ARBA" id="ARBA00023125"/>
    </source>
</evidence>
<evidence type="ECO:0000259" key="5">
    <source>
        <dbReference type="PROSITE" id="PS01124"/>
    </source>
</evidence>
<dbReference type="RefSeq" id="WP_185130928.1">
    <property type="nucleotide sequence ID" value="NZ_JACJVO010000025.1"/>
</dbReference>
<dbReference type="Gene3D" id="2.60.120.10">
    <property type="entry name" value="Jelly Rolls"/>
    <property type="match status" value="1"/>
</dbReference>
<organism evidence="6 7">
    <name type="scientific">Cohnella zeiphila</name>
    <dbReference type="NCBI Taxonomy" id="2761120"/>
    <lineage>
        <taxon>Bacteria</taxon>
        <taxon>Bacillati</taxon>
        <taxon>Bacillota</taxon>
        <taxon>Bacilli</taxon>
        <taxon>Bacillales</taxon>
        <taxon>Paenibacillaceae</taxon>
        <taxon>Cohnella</taxon>
    </lineage>
</organism>